<comment type="catalytic activity">
    <reaction evidence="8">
        <text>L-seryl-[protein] + ATP = O-phospho-L-seryl-[protein] + ADP + H(+)</text>
        <dbReference type="Rhea" id="RHEA:17989"/>
        <dbReference type="Rhea" id="RHEA-COMP:9863"/>
        <dbReference type="Rhea" id="RHEA-COMP:11604"/>
        <dbReference type="ChEBI" id="CHEBI:15378"/>
        <dbReference type="ChEBI" id="CHEBI:29999"/>
        <dbReference type="ChEBI" id="CHEBI:30616"/>
        <dbReference type="ChEBI" id="CHEBI:83421"/>
        <dbReference type="ChEBI" id="CHEBI:456216"/>
        <dbReference type="EC" id="2.7.11.1"/>
    </reaction>
</comment>
<reference evidence="12" key="1">
    <citation type="submission" date="2023-10" db="EMBL/GenBank/DDBJ databases">
        <authorList>
            <person name="Chen Y."/>
            <person name="Shah S."/>
            <person name="Dougan E. K."/>
            <person name="Thang M."/>
            <person name="Chan C."/>
        </authorList>
    </citation>
    <scope>NUCLEOTIDE SEQUENCE [LARGE SCALE GENOMIC DNA]</scope>
</reference>
<evidence type="ECO:0000256" key="8">
    <source>
        <dbReference type="ARBA" id="ARBA00048679"/>
    </source>
</evidence>
<dbReference type="SMART" id="SM00220">
    <property type="entry name" value="S_TKc"/>
    <property type="match status" value="1"/>
</dbReference>
<dbReference type="Proteomes" id="UP001189429">
    <property type="component" value="Unassembled WGS sequence"/>
</dbReference>
<comment type="caution">
    <text evidence="12">The sequence shown here is derived from an EMBL/GenBank/DDBJ whole genome shotgun (WGS) entry which is preliminary data.</text>
</comment>
<dbReference type="Gene3D" id="1.10.510.10">
    <property type="entry name" value="Transferase(Phosphotransferase) domain 1"/>
    <property type="match status" value="1"/>
</dbReference>
<accession>A0ABN9WGA0</accession>
<organism evidence="12 13">
    <name type="scientific">Prorocentrum cordatum</name>
    <dbReference type="NCBI Taxonomy" id="2364126"/>
    <lineage>
        <taxon>Eukaryota</taxon>
        <taxon>Sar</taxon>
        <taxon>Alveolata</taxon>
        <taxon>Dinophyceae</taxon>
        <taxon>Prorocentrales</taxon>
        <taxon>Prorocentraceae</taxon>
        <taxon>Prorocentrum</taxon>
    </lineage>
</organism>
<evidence type="ECO:0000256" key="3">
    <source>
        <dbReference type="ARBA" id="ARBA00022679"/>
    </source>
</evidence>
<dbReference type="PANTHER" id="PTHR43895">
    <property type="entry name" value="CALCIUM/CALMODULIN-DEPENDENT PROTEIN KINASE KINASE-RELATED"/>
    <property type="match status" value="1"/>
</dbReference>
<evidence type="ECO:0000256" key="5">
    <source>
        <dbReference type="ARBA" id="ARBA00022777"/>
    </source>
</evidence>
<keyword evidence="4 9" id="KW-0547">Nucleotide-binding</keyword>
<proteinExistence type="predicted"/>
<evidence type="ECO:0000256" key="6">
    <source>
        <dbReference type="ARBA" id="ARBA00022840"/>
    </source>
</evidence>
<dbReference type="InterPro" id="IPR008271">
    <property type="entry name" value="Ser/Thr_kinase_AS"/>
</dbReference>
<dbReference type="InterPro" id="IPR011009">
    <property type="entry name" value="Kinase-like_dom_sf"/>
</dbReference>
<feature type="region of interest" description="Disordered" evidence="10">
    <location>
        <begin position="412"/>
        <end position="525"/>
    </location>
</feature>
<keyword evidence="2" id="KW-0723">Serine/threonine-protein kinase</keyword>
<dbReference type="PANTHER" id="PTHR43895:SF32">
    <property type="entry name" value="SERINE_THREONINE-PROTEIN KINASE CHK1"/>
    <property type="match status" value="1"/>
</dbReference>
<evidence type="ECO:0000259" key="11">
    <source>
        <dbReference type="PROSITE" id="PS50011"/>
    </source>
</evidence>
<gene>
    <name evidence="12" type="ORF">PCOR1329_LOCUS67081</name>
</gene>
<feature type="compositionally biased region" description="Low complexity" evidence="10">
    <location>
        <begin position="432"/>
        <end position="447"/>
    </location>
</feature>
<evidence type="ECO:0000256" key="7">
    <source>
        <dbReference type="ARBA" id="ARBA00047899"/>
    </source>
</evidence>
<name>A0ABN9WGA0_9DINO</name>
<dbReference type="InterPro" id="IPR000719">
    <property type="entry name" value="Prot_kinase_dom"/>
</dbReference>
<dbReference type="PROSITE" id="PS50011">
    <property type="entry name" value="PROTEIN_KINASE_DOM"/>
    <property type="match status" value="1"/>
</dbReference>
<keyword evidence="6 9" id="KW-0067">ATP-binding</keyword>
<evidence type="ECO:0000256" key="2">
    <source>
        <dbReference type="ARBA" id="ARBA00022527"/>
    </source>
</evidence>
<keyword evidence="5" id="KW-0418">Kinase</keyword>
<evidence type="ECO:0000256" key="10">
    <source>
        <dbReference type="SAM" id="MobiDB-lite"/>
    </source>
</evidence>
<feature type="compositionally biased region" description="Low complexity" evidence="10">
    <location>
        <begin position="412"/>
        <end position="425"/>
    </location>
</feature>
<dbReference type="InterPro" id="IPR017441">
    <property type="entry name" value="Protein_kinase_ATP_BS"/>
</dbReference>
<dbReference type="PROSITE" id="PS00107">
    <property type="entry name" value="PROTEIN_KINASE_ATP"/>
    <property type="match status" value="1"/>
</dbReference>
<keyword evidence="13" id="KW-1185">Reference proteome</keyword>
<comment type="catalytic activity">
    <reaction evidence="7">
        <text>L-threonyl-[protein] + ATP = O-phospho-L-threonyl-[protein] + ADP + H(+)</text>
        <dbReference type="Rhea" id="RHEA:46608"/>
        <dbReference type="Rhea" id="RHEA-COMP:11060"/>
        <dbReference type="Rhea" id="RHEA-COMP:11605"/>
        <dbReference type="ChEBI" id="CHEBI:15378"/>
        <dbReference type="ChEBI" id="CHEBI:30013"/>
        <dbReference type="ChEBI" id="CHEBI:30616"/>
        <dbReference type="ChEBI" id="CHEBI:61977"/>
        <dbReference type="ChEBI" id="CHEBI:456216"/>
        <dbReference type="EC" id="2.7.11.1"/>
    </reaction>
</comment>
<evidence type="ECO:0000256" key="1">
    <source>
        <dbReference type="ARBA" id="ARBA00012513"/>
    </source>
</evidence>
<protein>
    <recommendedName>
        <fullName evidence="1">non-specific serine/threonine protein kinase</fullName>
        <ecNumber evidence="1">2.7.11.1</ecNumber>
    </recommendedName>
</protein>
<feature type="compositionally biased region" description="Low complexity" evidence="10">
    <location>
        <begin position="455"/>
        <end position="469"/>
    </location>
</feature>
<evidence type="ECO:0000256" key="4">
    <source>
        <dbReference type="ARBA" id="ARBA00022741"/>
    </source>
</evidence>
<feature type="domain" description="Protein kinase" evidence="11">
    <location>
        <begin position="147"/>
        <end position="406"/>
    </location>
</feature>
<dbReference type="Pfam" id="PF00069">
    <property type="entry name" value="Pkinase"/>
    <property type="match status" value="1"/>
</dbReference>
<evidence type="ECO:0000313" key="12">
    <source>
        <dbReference type="EMBL" id="CAK0885470.1"/>
    </source>
</evidence>
<dbReference type="EC" id="2.7.11.1" evidence="1"/>
<dbReference type="EMBL" id="CAUYUJ010018674">
    <property type="protein sequence ID" value="CAK0885470.1"/>
    <property type="molecule type" value="Genomic_DNA"/>
</dbReference>
<dbReference type="PROSITE" id="PS00108">
    <property type="entry name" value="PROTEIN_KINASE_ST"/>
    <property type="match status" value="1"/>
</dbReference>
<feature type="binding site" evidence="9">
    <location>
        <position position="176"/>
    </location>
    <ligand>
        <name>ATP</name>
        <dbReference type="ChEBI" id="CHEBI:30616"/>
    </ligand>
</feature>
<keyword evidence="3" id="KW-0808">Transferase</keyword>
<sequence length="694" mass="73550">MPSNRSKVLLLAHVSHEEESLTCYRDCGFRDRRTNARRERASSKSSASEHGSGCDLEVVLRVPLHLALVAAVGDSAVSITLPSADALGRLRGSGKPRCGLFSALQHASQSGDPEAWTLECQSPRATLQLLDRLQLAGCILQDLQRRYALLDEIGEGAFGRVFRAEDLRTGSPVAIKVCTARSMNVVMHPILEASILRSCCHANIQAFHGLYRVSGSELDIDSSFTYAIVSEYVEGGELLKLAQRGTAMTEDFARRLTKQLLSAVSHLQEKSMVHRDIKPENILLSGAGDQLKLVDFGLSALEDDSEAMRLKSGSPGYVAPEVVTGVQTCKADCFSVGAILFILLTGKPPFAGKDQREVLMKNVRGKVDMDALWNVSQGARDVVASLMCRDPQSRASAAEALRLPWFTQPPQAAQLAVPSAAPAGPRARRHPGASPRSRAPRLPSWPRGVAPRRCATPPSELLAPAAEPGLGAGPGQGAAPASGRGQGLPTAEAAAAAGASVRGCRSPSGPAEPGPQGPGHSAAALPADEGFDRAVASAVAAVPIRQLDDKGFALQMTSAKLAGWCPEQAESERPSFKDRPSFSERATEPIFNARAGFIRKVMMPQRTQLEKSASLNDPAQAGFRAGGTQIKLPSGPPPGGCRRPCGLRQNGSPRAPCRDIGSPAAYGHKSLVMPHSRHSTSVPPCFLSEQAFGG</sequence>
<dbReference type="SUPFAM" id="SSF56112">
    <property type="entry name" value="Protein kinase-like (PK-like)"/>
    <property type="match status" value="1"/>
</dbReference>
<evidence type="ECO:0000313" key="13">
    <source>
        <dbReference type="Proteomes" id="UP001189429"/>
    </source>
</evidence>
<evidence type="ECO:0000256" key="9">
    <source>
        <dbReference type="PROSITE-ProRule" id="PRU10141"/>
    </source>
</evidence>